<evidence type="ECO:0000313" key="5">
    <source>
        <dbReference type="EMBL" id="PSJ56866.1"/>
    </source>
</evidence>
<dbReference type="Proteomes" id="UP000240653">
    <property type="component" value="Unassembled WGS sequence"/>
</dbReference>
<reference evidence="5 6" key="1">
    <citation type="submission" date="2018-03" db="EMBL/GenBank/DDBJ databases">
        <title>The draft genome of Mesorhizobium soli JCM 19897.</title>
        <authorList>
            <person name="Li L."/>
            <person name="Liu L."/>
            <person name="Liang L."/>
            <person name="Wang T."/>
            <person name="Zhang X."/>
        </authorList>
    </citation>
    <scope>NUCLEOTIDE SEQUENCE [LARGE SCALE GENOMIC DNA]</scope>
    <source>
        <strain evidence="5 6">JCM 19897</strain>
    </source>
</reference>
<dbReference type="SUPFAM" id="SSF52540">
    <property type="entry name" value="P-loop containing nucleoside triphosphate hydrolases"/>
    <property type="match status" value="2"/>
</dbReference>
<dbReference type="Gene3D" id="3.40.50.300">
    <property type="entry name" value="P-loop containing nucleotide triphosphate hydrolases"/>
    <property type="match status" value="2"/>
</dbReference>
<dbReference type="PANTHER" id="PTHR43790">
    <property type="entry name" value="CARBOHYDRATE TRANSPORT ATP-BINDING PROTEIN MG119-RELATED"/>
    <property type="match status" value="1"/>
</dbReference>
<accession>A0A2P7S340</accession>
<dbReference type="EMBL" id="PXYL01000016">
    <property type="protein sequence ID" value="PSJ56866.1"/>
    <property type="molecule type" value="Genomic_DNA"/>
</dbReference>
<dbReference type="GO" id="GO:0016887">
    <property type="term" value="F:ATP hydrolysis activity"/>
    <property type="evidence" value="ECO:0007669"/>
    <property type="project" value="InterPro"/>
</dbReference>
<evidence type="ECO:0000256" key="2">
    <source>
        <dbReference type="ARBA" id="ARBA00022741"/>
    </source>
</evidence>
<evidence type="ECO:0000313" key="6">
    <source>
        <dbReference type="Proteomes" id="UP000240653"/>
    </source>
</evidence>
<dbReference type="InterPro" id="IPR017871">
    <property type="entry name" value="ABC_transporter-like_CS"/>
</dbReference>
<dbReference type="PROSITE" id="PS50893">
    <property type="entry name" value="ABC_TRANSPORTER_2"/>
    <property type="match status" value="2"/>
</dbReference>
<dbReference type="InterPro" id="IPR003439">
    <property type="entry name" value="ABC_transporter-like_ATP-bd"/>
</dbReference>
<name>A0A2P7S340_9HYPH</name>
<dbReference type="PROSITE" id="PS00211">
    <property type="entry name" value="ABC_TRANSPORTER_1"/>
    <property type="match status" value="1"/>
</dbReference>
<comment type="caution">
    <text evidence="5">The sequence shown here is derived from an EMBL/GenBank/DDBJ whole genome shotgun (WGS) entry which is preliminary data.</text>
</comment>
<dbReference type="PANTHER" id="PTHR43790:SF4">
    <property type="entry name" value="GUANOSINE IMPORT ATP-BINDING PROTEIN NUPO"/>
    <property type="match status" value="1"/>
</dbReference>
<feature type="domain" description="ABC transporter" evidence="4">
    <location>
        <begin position="7"/>
        <end position="240"/>
    </location>
</feature>
<keyword evidence="2" id="KW-0547">Nucleotide-binding</keyword>
<gene>
    <name evidence="5" type="ORF">C7I85_23560</name>
</gene>
<keyword evidence="6" id="KW-1185">Reference proteome</keyword>
<dbReference type="GO" id="GO:0005524">
    <property type="term" value="F:ATP binding"/>
    <property type="evidence" value="ECO:0007669"/>
    <property type="project" value="UniProtKB-KW"/>
</dbReference>
<dbReference type="OrthoDB" id="9805029at2"/>
<dbReference type="InterPro" id="IPR050107">
    <property type="entry name" value="ABC_carbohydrate_import_ATPase"/>
</dbReference>
<dbReference type="InterPro" id="IPR003593">
    <property type="entry name" value="AAA+_ATPase"/>
</dbReference>
<dbReference type="CDD" id="cd03216">
    <property type="entry name" value="ABC_Carb_Monos_I"/>
    <property type="match status" value="1"/>
</dbReference>
<organism evidence="5 6">
    <name type="scientific">Pseudaminobacter soli</name>
    <name type="common">ex Li et al. 2025</name>
    <dbReference type="NCBI Taxonomy" id="1295366"/>
    <lineage>
        <taxon>Bacteria</taxon>
        <taxon>Pseudomonadati</taxon>
        <taxon>Pseudomonadota</taxon>
        <taxon>Alphaproteobacteria</taxon>
        <taxon>Hyphomicrobiales</taxon>
        <taxon>Phyllobacteriaceae</taxon>
        <taxon>Pseudaminobacter</taxon>
    </lineage>
</organism>
<sequence length="511" mass="54665">MISGPILALDGVSKSYGDVLAIDDVSLNIAVGEVFALIGENGAGKSTIVKMMSGEIAPSRGTIRVLGEKVAFSSPRDALARGISVVHQHYALVPDFTVAENFALGTAPLGRLDRSALNRRIRTLAASVGVEIDPDALVGSLDVAGQQKIEILKALAREPRFLILDEPAAVLSPEDADRLFLAIERIRRQGISVVLVTHRLADVFRICDRVAVMRMGRLVVEGDVTNFAPEDLISLMMTGERGAALPSQPCARAATATAARGDTPVLQVRDLELHRANGSVAVRSMSFDLAAGEILAVAGVEGNGQTELVRSIAGLERQACGSIGFSALEGELSSHSPQALRQAGLAHVPEDRIHDGIVLTQSLAENLLLGHLHHPAFVRKGVIRRDSVVRQTTQVIQDYGIRTTGPMQPIGRLSGGNQQKLVLAREFMNDPCLLLAAHPSRGLDIRTSALVQGLLIEHRDRGAAILLVSADLDEIWAIADRVIVLSDTRMHGPVPIHETTRQEVGAWMAGH</sequence>
<dbReference type="AlphaFoldDB" id="A0A2P7S340"/>
<proteinExistence type="inferred from homology"/>
<comment type="similarity">
    <text evidence="1">Belongs to the ABC transporter superfamily.</text>
</comment>
<dbReference type="Pfam" id="PF00005">
    <property type="entry name" value="ABC_tran"/>
    <property type="match status" value="2"/>
</dbReference>
<evidence type="ECO:0000256" key="3">
    <source>
        <dbReference type="ARBA" id="ARBA00022840"/>
    </source>
</evidence>
<dbReference type="SMART" id="SM00382">
    <property type="entry name" value="AAA"/>
    <property type="match status" value="2"/>
</dbReference>
<evidence type="ECO:0000256" key="1">
    <source>
        <dbReference type="ARBA" id="ARBA00005417"/>
    </source>
</evidence>
<feature type="domain" description="ABC transporter" evidence="4">
    <location>
        <begin position="266"/>
        <end position="511"/>
    </location>
</feature>
<dbReference type="RefSeq" id="WP_106726461.1">
    <property type="nucleotide sequence ID" value="NZ_PXYL01000016.1"/>
</dbReference>
<dbReference type="InterPro" id="IPR027417">
    <property type="entry name" value="P-loop_NTPase"/>
</dbReference>
<evidence type="ECO:0000259" key="4">
    <source>
        <dbReference type="PROSITE" id="PS50893"/>
    </source>
</evidence>
<keyword evidence="3 5" id="KW-0067">ATP-binding</keyword>
<dbReference type="CDD" id="cd03215">
    <property type="entry name" value="ABC_Carb_Monos_II"/>
    <property type="match status" value="1"/>
</dbReference>
<protein>
    <submittedName>
        <fullName evidence="5">Heme ABC transporter ATP-binding protein</fullName>
    </submittedName>
</protein>